<dbReference type="InterPro" id="IPR036259">
    <property type="entry name" value="MFS_trans_sf"/>
</dbReference>
<feature type="transmembrane region" description="Helical" evidence="5">
    <location>
        <begin position="108"/>
        <end position="133"/>
    </location>
</feature>
<keyword evidence="2 5" id="KW-0812">Transmembrane</keyword>
<keyword evidence="3 5" id="KW-1133">Transmembrane helix</keyword>
<dbReference type="OrthoDB" id="7584869at2"/>
<evidence type="ECO:0000256" key="4">
    <source>
        <dbReference type="ARBA" id="ARBA00023136"/>
    </source>
</evidence>
<reference evidence="7 8" key="1">
    <citation type="submission" date="2018-05" db="EMBL/GenBank/DDBJ databases">
        <title>Amnibacterium sp. M8JJ-5, whole genome shotgun sequence.</title>
        <authorList>
            <person name="Tuo L."/>
        </authorList>
    </citation>
    <scope>NUCLEOTIDE SEQUENCE [LARGE SCALE GENOMIC DNA]</scope>
    <source>
        <strain evidence="7 8">M8JJ-5</strain>
    </source>
</reference>
<dbReference type="InterPro" id="IPR011701">
    <property type="entry name" value="MFS"/>
</dbReference>
<feature type="transmembrane region" description="Helical" evidence="5">
    <location>
        <begin position="486"/>
        <end position="507"/>
    </location>
</feature>
<comment type="subcellular location">
    <subcellularLocation>
        <location evidence="1">Cell membrane</location>
        <topology evidence="1">Multi-pass membrane protein</topology>
    </subcellularLocation>
</comment>
<dbReference type="EMBL" id="QEOP01000005">
    <property type="protein sequence ID" value="PVZ93249.1"/>
    <property type="molecule type" value="Genomic_DNA"/>
</dbReference>
<evidence type="ECO:0000256" key="2">
    <source>
        <dbReference type="ARBA" id="ARBA00022692"/>
    </source>
</evidence>
<accession>A0A2V1HQ50</accession>
<feature type="domain" description="Major facilitator superfamily (MFS) profile" evidence="6">
    <location>
        <begin position="107"/>
        <end position="511"/>
    </location>
</feature>
<gene>
    <name evidence="7" type="ORF">DDQ50_16225</name>
</gene>
<dbReference type="Pfam" id="PF07690">
    <property type="entry name" value="MFS_1"/>
    <property type="match status" value="1"/>
</dbReference>
<organism evidence="7 8">
    <name type="scientific">Amnibacterium flavum</name>
    <dbReference type="NCBI Taxonomy" id="2173173"/>
    <lineage>
        <taxon>Bacteria</taxon>
        <taxon>Bacillati</taxon>
        <taxon>Actinomycetota</taxon>
        <taxon>Actinomycetes</taxon>
        <taxon>Micrococcales</taxon>
        <taxon>Microbacteriaceae</taxon>
        <taxon>Amnibacterium</taxon>
    </lineage>
</organism>
<feature type="transmembrane region" description="Helical" evidence="5">
    <location>
        <begin position="456"/>
        <end position="480"/>
    </location>
</feature>
<name>A0A2V1HQ50_9MICO</name>
<proteinExistence type="predicted"/>
<keyword evidence="4 5" id="KW-0472">Membrane</keyword>
<feature type="transmembrane region" description="Helical" evidence="5">
    <location>
        <begin position="419"/>
        <end position="444"/>
    </location>
</feature>
<feature type="transmembrane region" description="Helical" evidence="5">
    <location>
        <begin position="393"/>
        <end position="413"/>
    </location>
</feature>
<feature type="transmembrane region" description="Helical" evidence="5">
    <location>
        <begin position="207"/>
        <end position="228"/>
    </location>
</feature>
<feature type="transmembrane region" description="Helical" evidence="5">
    <location>
        <begin position="358"/>
        <end position="381"/>
    </location>
</feature>
<feature type="transmembrane region" description="Helical" evidence="5">
    <location>
        <begin position="145"/>
        <end position="169"/>
    </location>
</feature>
<feature type="transmembrane region" description="Helical" evidence="5">
    <location>
        <begin position="240"/>
        <end position="265"/>
    </location>
</feature>
<evidence type="ECO:0000256" key="1">
    <source>
        <dbReference type="ARBA" id="ARBA00004651"/>
    </source>
</evidence>
<dbReference type="PANTHER" id="PTHR23528">
    <property type="match status" value="1"/>
</dbReference>
<dbReference type="Gene3D" id="1.20.1250.20">
    <property type="entry name" value="MFS general substrate transporter like domains"/>
    <property type="match status" value="2"/>
</dbReference>
<feature type="transmembrane region" description="Helical" evidence="5">
    <location>
        <begin position="181"/>
        <end position="201"/>
    </location>
</feature>
<feature type="transmembrane region" description="Helical" evidence="5">
    <location>
        <begin position="271"/>
        <end position="291"/>
    </location>
</feature>
<dbReference type="AlphaFoldDB" id="A0A2V1HQ50"/>
<dbReference type="PROSITE" id="PS50850">
    <property type="entry name" value="MFS"/>
    <property type="match status" value="1"/>
</dbReference>
<evidence type="ECO:0000313" key="8">
    <source>
        <dbReference type="Proteomes" id="UP000244893"/>
    </source>
</evidence>
<evidence type="ECO:0000256" key="5">
    <source>
        <dbReference type="SAM" id="Phobius"/>
    </source>
</evidence>
<dbReference type="CDD" id="cd06174">
    <property type="entry name" value="MFS"/>
    <property type="match status" value="1"/>
</dbReference>
<protein>
    <submittedName>
        <fullName evidence="7">MFS transporter</fullName>
    </submittedName>
</protein>
<evidence type="ECO:0000259" key="6">
    <source>
        <dbReference type="PROSITE" id="PS50850"/>
    </source>
</evidence>
<dbReference type="InterPro" id="IPR020846">
    <property type="entry name" value="MFS_dom"/>
</dbReference>
<evidence type="ECO:0000313" key="7">
    <source>
        <dbReference type="EMBL" id="PVZ93249.1"/>
    </source>
</evidence>
<dbReference type="PANTHER" id="PTHR23528:SF1">
    <property type="entry name" value="MAJOR FACILITATOR SUPERFAMILY (MFS) PROFILE DOMAIN-CONTAINING PROTEIN"/>
    <property type="match status" value="1"/>
</dbReference>
<dbReference type="SUPFAM" id="SSF103473">
    <property type="entry name" value="MFS general substrate transporter"/>
    <property type="match status" value="1"/>
</dbReference>
<dbReference type="Proteomes" id="UP000244893">
    <property type="component" value="Unassembled WGS sequence"/>
</dbReference>
<dbReference type="GO" id="GO:0005886">
    <property type="term" value="C:plasma membrane"/>
    <property type="evidence" value="ECO:0007669"/>
    <property type="project" value="UniProtKB-SubCell"/>
</dbReference>
<comment type="caution">
    <text evidence="7">The sequence shown here is derived from an EMBL/GenBank/DDBJ whole genome shotgun (WGS) entry which is preliminary data.</text>
</comment>
<feature type="transmembrane region" description="Helical" evidence="5">
    <location>
        <begin position="327"/>
        <end position="346"/>
    </location>
</feature>
<sequence length="511" mass="53916">MQHALTRGLRDRLSGRLIEHVSDRGPRYPAQESHIAGRWSTVICRPHVQILAPLARASRSVYIRLVSLARASYSSSASKERPVAIADTPPGSIPAEHLFEPARVPKRILAAFLGAYLGSYLIILIPVITTLAIKVAEVAPDSREATLGVITGIGALVAVLANPIFGMLSDRTTSRFGMRRPWILGGATASVLSLIALAFAPDALAVGALWCVVQLSCNAMFAGLAAFLPDRVPEAQRATVSALSGIVQQFSPLIGLAVANLALSFGTGTPGMFIVPATLGLILIVVYVIVARDRVLSPNLRSSFRVSDLAKAFAFNPRRNPDFGWAWLGRFFMQLGFAAGATYQVYFLNARFGIPFSAVAGLQLGLSLLSVIMITIAASVSGTLSDKLHRRKIFVFAASGLVAVSSLLTAFALDMWVYFVAAAILGIATGAYFAVDLALVTDVLPNKQTQAAKDMGVFNIASALPQSLAPALAPLVLAIGGGTENYAALYIGAGIVAVLGALTVIPIKAVR</sequence>
<evidence type="ECO:0000256" key="3">
    <source>
        <dbReference type="ARBA" id="ARBA00022989"/>
    </source>
</evidence>
<keyword evidence="8" id="KW-1185">Reference proteome</keyword>
<dbReference type="GO" id="GO:0022857">
    <property type="term" value="F:transmembrane transporter activity"/>
    <property type="evidence" value="ECO:0007669"/>
    <property type="project" value="InterPro"/>
</dbReference>